<dbReference type="GO" id="GO:0005886">
    <property type="term" value="C:plasma membrane"/>
    <property type="evidence" value="ECO:0007669"/>
    <property type="project" value="TreeGrafter"/>
</dbReference>
<keyword evidence="2" id="KW-0472">Membrane</keyword>
<feature type="region of interest" description="Disordered" evidence="1">
    <location>
        <begin position="142"/>
        <end position="162"/>
    </location>
</feature>
<dbReference type="PANTHER" id="PTHR12335">
    <property type="entry name" value="TIPE PROTEIN TEMPERATURE-INDUCED PARALYTIC E"/>
    <property type="match status" value="1"/>
</dbReference>
<dbReference type="GO" id="GO:0017080">
    <property type="term" value="F:sodium channel regulator activity"/>
    <property type="evidence" value="ECO:0007669"/>
    <property type="project" value="TreeGrafter"/>
</dbReference>
<evidence type="ECO:0000256" key="2">
    <source>
        <dbReference type="SAM" id="Phobius"/>
    </source>
</evidence>
<name>A0AAN9ZAC4_9ORTH</name>
<dbReference type="Proteomes" id="UP001378592">
    <property type="component" value="Unassembled WGS sequence"/>
</dbReference>
<dbReference type="InterPro" id="IPR031578">
    <property type="entry name" value="TipE"/>
</dbReference>
<dbReference type="PANTHER" id="PTHR12335:SF4">
    <property type="entry name" value="TIPE HOMOLOG 1, ISOFORM B"/>
    <property type="match status" value="1"/>
</dbReference>
<sequence>MLSSSSELLLDQQQQELRKRKLLELAQPRKVPAPRRTCRQAVWFYATSFLAAAVVGGGAALLFLVPLYVDPAISTLAADFAPHPVRCVTVRREELSGIFNCTWSSCKEGCTSDMFHCLHVFVTYDTRPYNATSGTFVTLPSGAGGGGNSTEEDYEAGSTEPPDVTEEAVLYDNIKGCGYPPEVDCDNFTKAYGEAGAAFPCFYSRENRSVVLTHYDRDRHVAIILHYFAVPFVVTLAASALLCAMHCDCRCNDGRERRRRRRRSTVEDAR</sequence>
<reference evidence="3 4" key="1">
    <citation type="submission" date="2024-03" db="EMBL/GenBank/DDBJ databases">
        <title>The genome assembly and annotation of the cricket Gryllus longicercus Weissman &amp; Gray.</title>
        <authorList>
            <person name="Szrajer S."/>
            <person name="Gray D."/>
            <person name="Ylla G."/>
        </authorList>
    </citation>
    <scope>NUCLEOTIDE SEQUENCE [LARGE SCALE GENOMIC DNA]</scope>
    <source>
        <strain evidence="3">DAG 2021-001</strain>
        <tissue evidence="3">Whole body minus gut</tissue>
    </source>
</reference>
<keyword evidence="2" id="KW-1133">Transmembrane helix</keyword>
<evidence type="ECO:0000313" key="3">
    <source>
        <dbReference type="EMBL" id="KAK7874408.1"/>
    </source>
</evidence>
<dbReference type="Pfam" id="PF16972">
    <property type="entry name" value="TipE"/>
    <property type="match status" value="2"/>
</dbReference>
<feature type="transmembrane region" description="Helical" evidence="2">
    <location>
        <begin position="42"/>
        <end position="65"/>
    </location>
</feature>
<evidence type="ECO:0000256" key="1">
    <source>
        <dbReference type="SAM" id="MobiDB-lite"/>
    </source>
</evidence>
<gene>
    <name evidence="3" type="ORF">R5R35_001504</name>
</gene>
<proteinExistence type="predicted"/>
<evidence type="ECO:0008006" key="5">
    <source>
        <dbReference type="Google" id="ProtNLM"/>
    </source>
</evidence>
<accession>A0AAN9ZAC4</accession>
<evidence type="ECO:0000313" key="4">
    <source>
        <dbReference type="Proteomes" id="UP001378592"/>
    </source>
</evidence>
<comment type="caution">
    <text evidence="3">The sequence shown here is derived from an EMBL/GenBank/DDBJ whole genome shotgun (WGS) entry which is preliminary data.</text>
</comment>
<dbReference type="GO" id="GO:0002028">
    <property type="term" value="P:regulation of sodium ion transport"/>
    <property type="evidence" value="ECO:0007669"/>
    <property type="project" value="TreeGrafter"/>
</dbReference>
<protein>
    <recommendedName>
        <fullName evidence="5">Protein tipE</fullName>
    </recommendedName>
</protein>
<keyword evidence="4" id="KW-1185">Reference proteome</keyword>
<dbReference type="EMBL" id="JAZDUA010000002">
    <property type="protein sequence ID" value="KAK7874408.1"/>
    <property type="molecule type" value="Genomic_DNA"/>
</dbReference>
<feature type="transmembrane region" description="Helical" evidence="2">
    <location>
        <begin position="221"/>
        <end position="242"/>
    </location>
</feature>
<keyword evidence="2" id="KW-0812">Transmembrane</keyword>
<dbReference type="AlphaFoldDB" id="A0AAN9ZAC4"/>
<organism evidence="3 4">
    <name type="scientific">Gryllus longicercus</name>
    <dbReference type="NCBI Taxonomy" id="2509291"/>
    <lineage>
        <taxon>Eukaryota</taxon>
        <taxon>Metazoa</taxon>
        <taxon>Ecdysozoa</taxon>
        <taxon>Arthropoda</taxon>
        <taxon>Hexapoda</taxon>
        <taxon>Insecta</taxon>
        <taxon>Pterygota</taxon>
        <taxon>Neoptera</taxon>
        <taxon>Polyneoptera</taxon>
        <taxon>Orthoptera</taxon>
        <taxon>Ensifera</taxon>
        <taxon>Gryllidea</taxon>
        <taxon>Grylloidea</taxon>
        <taxon>Gryllidae</taxon>
        <taxon>Gryllinae</taxon>
        <taxon>Gryllus</taxon>
    </lineage>
</organism>